<sequence>MELDPAGLTPREGDAAGRGVPPRPPNQSPARRTRGLAAVELRMLKVTLPAR</sequence>
<gene>
    <name evidence="2" type="ORF">SAMN05421833_10993</name>
</gene>
<name>A0A1N7B1R5_9ACTN</name>
<accession>A0A1N7B1R5</accession>
<evidence type="ECO:0000313" key="3">
    <source>
        <dbReference type="Proteomes" id="UP000186096"/>
    </source>
</evidence>
<reference evidence="3" key="1">
    <citation type="submission" date="2017-01" db="EMBL/GenBank/DDBJ databases">
        <authorList>
            <person name="Varghese N."/>
            <person name="Submissions S."/>
        </authorList>
    </citation>
    <scope>NUCLEOTIDE SEQUENCE [LARGE SCALE GENOMIC DNA]</scope>
    <source>
        <strain evidence="3">ATCC 12950</strain>
    </source>
</reference>
<organism evidence="2 3">
    <name type="scientific">Microbispora rosea</name>
    <dbReference type="NCBI Taxonomy" id="58117"/>
    <lineage>
        <taxon>Bacteria</taxon>
        <taxon>Bacillati</taxon>
        <taxon>Actinomycetota</taxon>
        <taxon>Actinomycetes</taxon>
        <taxon>Streptosporangiales</taxon>
        <taxon>Streptosporangiaceae</taxon>
        <taxon>Microbispora</taxon>
    </lineage>
</organism>
<evidence type="ECO:0000313" key="2">
    <source>
        <dbReference type="EMBL" id="SIR45261.1"/>
    </source>
</evidence>
<proteinExistence type="predicted"/>
<keyword evidence="3" id="KW-1185">Reference proteome</keyword>
<dbReference type="EMBL" id="FTNI01000009">
    <property type="protein sequence ID" value="SIR45261.1"/>
    <property type="molecule type" value="Genomic_DNA"/>
</dbReference>
<feature type="region of interest" description="Disordered" evidence="1">
    <location>
        <begin position="1"/>
        <end position="35"/>
    </location>
</feature>
<protein>
    <submittedName>
        <fullName evidence="2">Uncharacterized protein</fullName>
    </submittedName>
</protein>
<dbReference type="AlphaFoldDB" id="A0A1N7B1R5"/>
<dbReference type="Proteomes" id="UP000186096">
    <property type="component" value="Unassembled WGS sequence"/>
</dbReference>
<evidence type="ECO:0000256" key="1">
    <source>
        <dbReference type="SAM" id="MobiDB-lite"/>
    </source>
</evidence>